<dbReference type="GeneID" id="70295848"/>
<feature type="compositionally biased region" description="Low complexity" evidence="1">
    <location>
        <begin position="1"/>
        <end position="15"/>
    </location>
</feature>
<evidence type="ECO:0000313" key="2">
    <source>
        <dbReference type="EMBL" id="KAG9254932.1"/>
    </source>
</evidence>
<reference evidence="2" key="1">
    <citation type="journal article" date="2021" name="IMA Fungus">
        <title>Genomic characterization of three marine fungi, including Emericellopsis atlantica sp. nov. with signatures of a generalist lifestyle and marine biomass degradation.</title>
        <authorList>
            <person name="Hagestad O.C."/>
            <person name="Hou L."/>
            <person name="Andersen J.H."/>
            <person name="Hansen E.H."/>
            <person name="Altermark B."/>
            <person name="Li C."/>
            <person name="Kuhnert E."/>
            <person name="Cox R.J."/>
            <person name="Crous P.W."/>
            <person name="Spatafora J.W."/>
            <person name="Lail K."/>
            <person name="Amirebrahimi M."/>
            <person name="Lipzen A."/>
            <person name="Pangilinan J."/>
            <person name="Andreopoulos W."/>
            <person name="Hayes R.D."/>
            <person name="Ng V."/>
            <person name="Grigoriev I.V."/>
            <person name="Jackson S.A."/>
            <person name="Sutton T.D.S."/>
            <person name="Dobson A.D.W."/>
            <person name="Rama T."/>
        </authorList>
    </citation>
    <scope>NUCLEOTIDE SEQUENCE</scope>
    <source>
        <strain evidence="2">TS7</strain>
    </source>
</reference>
<evidence type="ECO:0000313" key="3">
    <source>
        <dbReference type="Proteomes" id="UP000887229"/>
    </source>
</evidence>
<evidence type="ECO:0000256" key="1">
    <source>
        <dbReference type="SAM" id="MobiDB-lite"/>
    </source>
</evidence>
<dbReference type="AlphaFoldDB" id="A0A9P7ZNG8"/>
<sequence>MKTSIAIASAAAASSPRPTFSSTEPTRTRVLAATTAGLFPGEPNCNNVCSTYFIPSVDDASGSREGIRCQGCGDDDPDEVEVHLNDIHFTLYKSGGFMMTPADGGALLGQCFLESDDYFGPCMCGPGDANYGQKFIRCETDITAWDTDYYYG</sequence>
<accession>A0A9P7ZNG8</accession>
<protein>
    <submittedName>
        <fullName evidence="2">Uncharacterized protein</fullName>
    </submittedName>
</protein>
<keyword evidence="3" id="KW-1185">Reference proteome</keyword>
<gene>
    <name evidence="2" type="ORF">F5Z01DRAFT_673485</name>
</gene>
<proteinExistence type="predicted"/>
<dbReference type="RefSeq" id="XP_046118856.1">
    <property type="nucleotide sequence ID" value="XM_046264945.1"/>
</dbReference>
<dbReference type="Proteomes" id="UP000887229">
    <property type="component" value="Unassembled WGS sequence"/>
</dbReference>
<name>A0A9P7ZNG8_9HYPO</name>
<dbReference type="OrthoDB" id="5214288at2759"/>
<organism evidence="2 3">
    <name type="scientific">Emericellopsis atlantica</name>
    <dbReference type="NCBI Taxonomy" id="2614577"/>
    <lineage>
        <taxon>Eukaryota</taxon>
        <taxon>Fungi</taxon>
        <taxon>Dikarya</taxon>
        <taxon>Ascomycota</taxon>
        <taxon>Pezizomycotina</taxon>
        <taxon>Sordariomycetes</taxon>
        <taxon>Hypocreomycetidae</taxon>
        <taxon>Hypocreales</taxon>
        <taxon>Bionectriaceae</taxon>
        <taxon>Emericellopsis</taxon>
    </lineage>
</organism>
<feature type="region of interest" description="Disordered" evidence="1">
    <location>
        <begin position="1"/>
        <end position="26"/>
    </location>
</feature>
<comment type="caution">
    <text evidence="2">The sequence shown here is derived from an EMBL/GenBank/DDBJ whole genome shotgun (WGS) entry which is preliminary data.</text>
</comment>
<feature type="compositionally biased region" description="Polar residues" evidence="1">
    <location>
        <begin position="16"/>
        <end position="25"/>
    </location>
</feature>
<dbReference type="EMBL" id="MU251252">
    <property type="protein sequence ID" value="KAG9254932.1"/>
    <property type="molecule type" value="Genomic_DNA"/>
</dbReference>